<dbReference type="NCBIfam" id="NF005650">
    <property type="entry name" value="PRK07417.1"/>
    <property type="match status" value="1"/>
</dbReference>
<dbReference type="GO" id="GO:0004665">
    <property type="term" value="F:prephenate dehydrogenase (NADP+) activity"/>
    <property type="evidence" value="ECO:0007669"/>
    <property type="project" value="InterPro"/>
</dbReference>
<dbReference type="InterPro" id="IPR046825">
    <property type="entry name" value="PDH_C"/>
</dbReference>
<dbReference type="PANTHER" id="PTHR21363:SF0">
    <property type="entry name" value="PREPHENATE DEHYDROGENASE [NADP(+)]"/>
    <property type="match status" value="1"/>
</dbReference>
<evidence type="ECO:0000313" key="4">
    <source>
        <dbReference type="EMBL" id="MBE9076895.1"/>
    </source>
</evidence>
<dbReference type="GO" id="GO:0006571">
    <property type="term" value="P:tyrosine biosynthetic process"/>
    <property type="evidence" value="ECO:0007669"/>
    <property type="project" value="InterPro"/>
</dbReference>
<dbReference type="RefSeq" id="WP_193905557.1">
    <property type="nucleotide sequence ID" value="NZ_JADEXG010000010.1"/>
</dbReference>
<protein>
    <submittedName>
        <fullName evidence="4">Prephenate/arogenate dehydrogenase</fullName>
    </submittedName>
</protein>
<keyword evidence="5" id="KW-1185">Reference proteome</keyword>
<dbReference type="Proteomes" id="UP000636505">
    <property type="component" value="Unassembled WGS sequence"/>
</dbReference>
<dbReference type="Gene3D" id="1.10.3660.10">
    <property type="entry name" value="6-phosphogluconate dehydrogenase C-terminal like domain"/>
    <property type="match status" value="1"/>
</dbReference>
<evidence type="ECO:0000313" key="5">
    <source>
        <dbReference type="Proteomes" id="UP000636505"/>
    </source>
</evidence>
<evidence type="ECO:0000256" key="2">
    <source>
        <dbReference type="ARBA" id="ARBA00023002"/>
    </source>
</evidence>
<dbReference type="Gene3D" id="3.40.50.720">
    <property type="entry name" value="NAD(P)-binding Rossmann-like Domain"/>
    <property type="match status" value="1"/>
</dbReference>
<keyword evidence="2" id="KW-0560">Oxidoreductase</keyword>
<dbReference type="InterPro" id="IPR008927">
    <property type="entry name" value="6-PGluconate_DH-like_C_sf"/>
</dbReference>
<accession>A0A8J7DML2</accession>
<dbReference type="SUPFAM" id="SSF48179">
    <property type="entry name" value="6-phosphogluconate dehydrogenase C-terminal domain-like"/>
    <property type="match status" value="1"/>
</dbReference>
<comment type="caution">
    <text evidence="4">The sequence shown here is derived from an EMBL/GenBank/DDBJ whole genome shotgun (WGS) entry which is preliminary data.</text>
</comment>
<dbReference type="InterPro" id="IPR036291">
    <property type="entry name" value="NAD(P)-bd_dom_sf"/>
</dbReference>
<organism evidence="4 5">
    <name type="scientific">Vasconcelosia minhoensis LEGE 07310</name>
    <dbReference type="NCBI Taxonomy" id="915328"/>
    <lineage>
        <taxon>Bacteria</taxon>
        <taxon>Bacillati</taxon>
        <taxon>Cyanobacteriota</taxon>
        <taxon>Cyanophyceae</taxon>
        <taxon>Nodosilineales</taxon>
        <taxon>Cymatolegaceae</taxon>
        <taxon>Vasconcelosia</taxon>
        <taxon>Vasconcelosia minhoensis</taxon>
    </lineage>
</organism>
<dbReference type="FunFam" id="3.40.50.720:FF:000208">
    <property type="entry name" value="Prephenate dehydrogenase"/>
    <property type="match status" value="1"/>
</dbReference>
<dbReference type="EMBL" id="JADEXG010000010">
    <property type="protein sequence ID" value="MBE9076895.1"/>
    <property type="molecule type" value="Genomic_DNA"/>
</dbReference>
<dbReference type="GO" id="GO:0008977">
    <property type="term" value="F:prephenate dehydrogenase (NAD+) activity"/>
    <property type="evidence" value="ECO:0007669"/>
    <property type="project" value="InterPro"/>
</dbReference>
<name>A0A8J7DML2_9CYAN</name>
<feature type="domain" description="Prephenate/arogenate dehydrogenase" evidence="3">
    <location>
        <begin position="1"/>
        <end position="279"/>
    </location>
</feature>
<dbReference type="SUPFAM" id="SSF51735">
    <property type="entry name" value="NAD(P)-binding Rossmann-fold domains"/>
    <property type="match status" value="1"/>
</dbReference>
<dbReference type="AlphaFoldDB" id="A0A8J7DML2"/>
<sequence>MKIGIVGLGLIGGCLGLDLRQLGHTVLGVARRPETCSEALRRGIVDRATSELALLELAEVVFICTPIAAIVPTVKALAAVLPASAVITDVGSVKTAIAVPAAQLWPNFVGGHPMSGKSEAGLAAAEAGIFSCRPYVLTPLAETPPAAVALVADLAEQLRSELCCCSPLAHDRAVAWISHLPVMVSAGLIQACLNEPDPTIAHLAQRLASSGFRDTSRVGGGNPELGMMMARYNREPLLRSLYHYQAAIGQLIQQIENEDWQALATQLAAAAAARQDFVD</sequence>
<dbReference type="PANTHER" id="PTHR21363">
    <property type="entry name" value="PREPHENATE DEHYDROGENASE"/>
    <property type="match status" value="1"/>
</dbReference>
<reference evidence="4" key="1">
    <citation type="submission" date="2020-10" db="EMBL/GenBank/DDBJ databases">
        <authorList>
            <person name="Castelo-Branco R."/>
            <person name="Eusebio N."/>
            <person name="Adriana R."/>
            <person name="Vieira A."/>
            <person name="Brugerolle De Fraissinette N."/>
            <person name="Rezende De Castro R."/>
            <person name="Schneider M.P."/>
            <person name="Vasconcelos V."/>
            <person name="Leao P.N."/>
        </authorList>
    </citation>
    <scope>NUCLEOTIDE SEQUENCE</scope>
    <source>
        <strain evidence="4">LEGE 07310</strain>
    </source>
</reference>
<dbReference type="InterPro" id="IPR046826">
    <property type="entry name" value="PDH_N"/>
</dbReference>
<gene>
    <name evidence="4" type="ORF">IQ241_06235</name>
</gene>
<dbReference type="InterPro" id="IPR003099">
    <property type="entry name" value="Prephen_DH"/>
</dbReference>
<proteinExistence type="inferred from homology"/>
<dbReference type="PROSITE" id="PS51176">
    <property type="entry name" value="PDH_ADH"/>
    <property type="match status" value="1"/>
</dbReference>
<dbReference type="Pfam" id="PF02153">
    <property type="entry name" value="PDH_N"/>
    <property type="match status" value="1"/>
</dbReference>
<evidence type="ECO:0000256" key="1">
    <source>
        <dbReference type="ARBA" id="ARBA00007964"/>
    </source>
</evidence>
<comment type="similarity">
    <text evidence="1">Belongs to the prephenate/arogenate dehydrogenase family.</text>
</comment>
<dbReference type="GO" id="GO:0070403">
    <property type="term" value="F:NAD+ binding"/>
    <property type="evidence" value="ECO:0007669"/>
    <property type="project" value="InterPro"/>
</dbReference>
<dbReference type="InterPro" id="IPR050812">
    <property type="entry name" value="Preph/Arog_dehydrog"/>
</dbReference>
<dbReference type="Pfam" id="PF20463">
    <property type="entry name" value="PDH_C"/>
    <property type="match status" value="1"/>
</dbReference>
<evidence type="ECO:0000259" key="3">
    <source>
        <dbReference type="PROSITE" id="PS51176"/>
    </source>
</evidence>